<sequence length="91" mass="10141">MSARCRVISKEFSCHCEACVTVNGCDIKRNFSELLSNWFDLSVLSESSTRQVVSLTAVAIATGYAREDPFRIGGIRRKAGFYFILGASLRR</sequence>
<proteinExistence type="predicted"/>
<protein>
    <submittedName>
        <fullName evidence="1">Uncharacterized protein</fullName>
    </submittedName>
</protein>
<evidence type="ECO:0000313" key="1">
    <source>
        <dbReference type="EMBL" id="GBM25377.1"/>
    </source>
</evidence>
<accession>A0A4Y2E9A8</accession>
<reference evidence="1 2" key="1">
    <citation type="journal article" date="2019" name="Sci. Rep.">
        <title>Orb-weaving spider Araneus ventricosus genome elucidates the spidroin gene catalogue.</title>
        <authorList>
            <person name="Kono N."/>
            <person name="Nakamura H."/>
            <person name="Ohtoshi R."/>
            <person name="Moran D.A.P."/>
            <person name="Shinohara A."/>
            <person name="Yoshida Y."/>
            <person name="Fujiwara M."/>
            <person name="Mori M."/>
            <person name="Tomita M."/>
            <person name="Arakawa K."/>
        </authorList>
    </citation>
    <scope>NUCLEOTIDE SEQUENCE [LARGE SCALE GENOMIC DNA]</scope>
</reference>
<dbReference type="Proteomes" id="UP000499080">
    <property type="component" value="Unassembled WGS sequence"/>
</dbReference>
<comment type="caution">
    <text evidence="1">The sequence shown here is derived from an EMBL/GenBank/DDBJ whole genome shotgun (WGS) entry which is preliminary data.</text>
</comment>
<name>A0A4Y2E9A8_ARAVE</name>
<dbReference type="AlphaFoldDB" id="A0A4Y2E9A8"/>
<keyword evidence="2" id="KW-1185">Reference proteome</keyword>
<dbReference type="EMBL" id="BGPR01000536">
    <property type="protein sequence ID" value="GBM25377.1"/>
    <property type="molecule type" value="Genomic_DNA"/>
</dbReference>
<organism evidence="1 2">
    <name type="scientific">Araneus ventricosus</name>
    <name type="common">Orbweaver spider</name>
    <name type="synonym">Epeira ventricosa</name>
    <dbReference type="NCBI Taxonomy" id="182803"/>
    <lineage>
        <taxon>Eukaryota</taxon>
        <taxon>Metazoa</taxon>
        <taxon>Ecdysozoa</taxon>
        <taxon>Arthropoda</taxon>
        <taxon>Chelicerata</taxon>
        <taxon>Arachnida</taxon>
        <taxon>Araneae</taxon>
        <taxon>Araneomorphae</taxon>
        <taxon>Entelegynae</taxon>
        <taxon>Araneoidea</taxon>
        <taxon>Araneidae</taxon>
        <taxon>Araneus</taxon>
    </lineage>
</organism>
<evidence type="ECO:0000313" key="2">
    <source>
        <dbReference type="Proteomes" id="UP000499080"/>
    </source>
</evidence>
<gene>
    <name evidence="1" type="ORF">AVEN_12312_1</name>
</gene>